<proteinExistence type="predicted"/>
<dbReference type="InterPro" id="IPR045034">
    <property type="entry name" value="O-acyltransferase_WSD1-like"/>
</dbReference>
<dbReference type="Proteomes" id="UP001151752">
    <property type="component" value="Chromosome 17"/>
</dbReference>
<gene>
    <name evidence="1" type="ORF">OIU74_015512</name>
</gene>
<comment type="caution">
    <text evidence="1">The sequence shown here is derived from an EMBL/GenBank/DDBJ whole genome shotgun (WGS) entry which is preliminary data.</text>
</comment>
<reference evidence="1" key="2">
    <citation type="journal article" date="2023" name="Int. J. Mol. Sci.">
        <title>De Novo Assembly and Annotation of 11 Diverse Shrub Willow (Salix) Genomes Reveals Novel Gene Organization in Sex-Linked Regions.</title>
        <authorList>
            <person name="Hyden B."/>
            <person name="Feng K."/>
            <person name="Yates T.B."/>
            <person name="Jawdy S."/>
            <person name="Cereghino C."/>
            <person name="Smart L.B."/>
            <person name="Muchero W."/>
        </authorList>
    </citation>
    <scope>NUCLEOTIDE SEQUENCE</scope>
    <source>
        <tissue evidence="1">Shoot tip</tissue>
    </source>
</reference>
<keyword evidence="2" id="KW-1185">Reference proteome</keyword>
<dbReference type="EMBL" id="JAPFFM010000018">
    <property type="protein sequence ID" value="KAJ6690849.1"/>
    <property type="molecule type" value="Genomic_DNA"/>
</dbReference>
<name>A0A9Q0PM68_9ROSI</name>
<evidence type="ECO:0000313" key="2">
    <source>
        <dbReference type="Proteomes" id="UP001151752"/>
    </source>
</evidence>
<reference evidence="1" key="1">
    <citation type="submission" date="2022-11" db="EMBL/GenBank/DDBJ databases">
        <authorList>
            <person name="Hyden B.L."/>
            <person name="Feng K."/>
            <person name="Yates T."/>
            <person name="Jawdy S."/>
            <person name="Smart L.B."/>
            <person name="Muchero W."/>
        </authorList>
    </citation>
    <scope>NUCLEOTIDE SEQUENCE</scope>
    <source>
        <tissue evidence="1">Shoot tip</tissue>
    </source>
</reference>
<protein>
    <submittedName>
        <fullName evidence="1">Uncharacterized protein</fullName>
    </submittedName>
</protein>
<accession>A0A9Q0PM68</accession>
<evidence type="ECO:0000313" key="1">
    <source>
        <dbReference type="EMBL" id="KAJ6690849.1"/>
    </source>
</evidence>
<dbReference type="AlphaFoldDB" id="A0A9Q0PM68"/>
<dbReference type="PANTHER" id="PTHR31650:SF62">
    <property type="entry name" value="O-ACYLTRANSFERASE WSD1 C-TERMINAL DOMAIN-CONTAINING PROTEIN"/>
    <property type="match status" value="1"/>
</dbReference>
<dbReference type="PANTHER" id="PTHR31650">
    <property type="entry name" value="O-ACYLTRANSFERASE (WSD1-LIKE) FAMILY PROTEIN"/>
    <property type="match status" value="1"/>
</dbReference>
<organism evidence="1 2">
    <name type="scientific">Salix koriyanagi</name>
    <dbReference type="NCBI Taxonomy" id="2511006"/>
    <lineage>
        <taxon>Eukaryota</taxon>
        <taxon>Viridiplantae</taxon>
        <taxon>Streptophyta</taxon>
        <taxon>Embryophyta</taxon>
        <taxon>Tracheophyta</taxon>
        <taxon>Spermatophyta</taxon>
        <taxon>Magnoliopsida</taxon>
        <taxon>eudicotyledons</taxon>
        <taxon>Gunneridae</taxon>
        <taxon>Pentapetalae</taxon>
        <taxon>rosids</taxon>
        <taxon>fabids</taxon>
        <taxon>Malpighiales</taxon>
        <taxon>Salicaceae</taxon>
        <taxon>Saliceae</taxon>
        <taxon>Salix</taxon>
    </lineage>
</organism>
<dbReference type="GO" id="GO:0008374">
    <property type="term" value="F:O-acyltransferase activity"/>
    <property type="evidence" value="ECO:0007669"/>
    <property type="project" value="InterPro"/>
</dbReference>
<sequence length="135" mass="15463">MEIVRDQEISEPLSPTGQFMSNSVLSLSIIAVMELEEPFDDSLSIIPFLKDVLLPINPRFSSIMVGDKDGVKRWKKVEVRLSDHVNFPVFTAGMSAQFYDECFDEYLSKMATEQFPQSQPLWEVHVIKLPHKSRS</sequence>
<dbReference type="GO" id="GO:0005886">
    <property type="term" value="C:plasma membrane"/>
    <property type="evidence" value="ECO:0007669"/>
    <property type="project" value="TreeGrafter"/>
</dbReference>
<dbReference type="GO" id="GO:0019432">
    <property type="term" value="P:triglyceride biosynthetic process"/>
    <property type="evidence" value="ECO:0007669"/>
    <property type="project" value="TreeGrafter"/>
</dbReference>